<proteinExistence type="predicted"/>
<feature type="compositionally biased region" description="Basic and acidic residues" evidence="1">
    <location>
        <begin position="262"/>
        <end position="272"/>
    </location>
</feature>
<feature type="compositionally biased region" description="Low complexity" evidence="1">
    <location>
        <begin position="810"/>
        <end position="821"/>
    </location>
</feature>
<accession>S9U6W2</accession>
<sequence length="1189" mass="132576">MSSAIVKKQLLMAVGSLNVPLDHVPSKAKIEELCNAAKLIRNRLLREHGRVTQIVESLRQEEVGEENSGDDEMDETEENGMAPVIADNNTSRDEFVFISDLKVAEKLVIPLLFAHGMRFSDFLLPQLLKLLIALLQPVPRFSSNEPLQHDHLLRIKARCGNDELFAFLVQCAAPIAEKRSVGAVRREDVILLEIILTVIARLLDGPAHEIESIIGAFCRNHGIELLLVIVNQNYSKVQAQNAAQENTAATLDTATDPTRDEDDVKREAKPEEEAHICLTGSDGEDDDVHVDIQANTANGNNPIFIEENMYEKKMQDLIESDVQIWKWNVLVISSISAVLQSVSASELAFIAFQSQYANPNSPEALLTVLQHAQHLRDCKKEAENWRYIAKSKQGAFHSNGLLVRTDGNHPGSTTIGSRSVGTVSALYGTRRKDPLELIKDMDMRKRGRFVKGMFEDNTSRCNLPFPTKILLSQQSQSFLCFGFEPLSTMVWSRLQASINDVVSATKEYQEAAAGSRKTGEVLEITSPIDADMYASLSHVLHYMNMCGSLLRYIRETAQLMKEDGVPLSVASFQQQWQSISSVITLDHLDYGFSILRCFLKCRDLRKRLDVKNVVTYLAEILLVLNLLLDGEIINDPSVEVAAHALASSILYKEDNIKVVFDLLSEYSQRHVAITRAQAITLFTFAAFQLMEKCSYKGSLLLPKRPKRAKPAAAGEAEDDDADDDQESINSAQLEAMNEEILESIQDMIDDSELTPRRQRRAAAEDDAVVAATAEDRTTASDGDELLLTVEDGASRPRPSRSRSRSREASEAPARSEASRSSGGHTALSSISSEREVSVDSYLLRLASPRNAALLHATLKQWRLNDADVNHGLTFLMDRLVRGGCGTIFFNIDYLLVMRDILVYGRKSHEPLYAICDNIVFQFFNPPFAVAREAREAPLRSEQEQHFLSGAQSCVGFEVALRCTRALFHIATSDYAILEERGQLTDRTSLALPGDDDDDGGAPAASEDGASAAAPRDAADEATTEAEAAALLDDVLGREAEDAGEARAERRRRKREKKERRAQRKRSRHRGDESDGDEEAEAIAAYARRHAERTEAEATAAERPFGAELDVNQIDEIVEFAEKIDRKKLRRAHRKKAKKHHREDKDRKRKKEKKHKKRKHRKDPSEGEEEAIEPFSVSATPPAVIMTEDA</sequence>
<dbReference type="EMBL" id="ATMH01007090">
    <property type="protein sequence ID" value="EPY24618.1"/>
    <property type="molecule type" value="Genomic_DNA"/>
</dbReference>
<feature type="region of interest" description="Disordered" evidence="1">
    <location>
        <begin position="749"/>
        <end position="831"/>
    </location>
</feature>
<feature type="compositionally biased region" description="Low complexity" evidence="1">
    <location>
        <begin position="1024"/>
        <end position="1033"/>
    </location>
</feature>
<dbReference type="GO" id="GO:0031298">
    <property type="term" value="C:replication fork protection complex"/>
    <property type="evidence" value="ECO:0007669"/>
    <property type="project" value="TreeGrafter"/>
</dbReference>
<dbReference type="GO" id="GO:0043111">
    <property type="term" value="P:replication fork arrest"/>
    <property type="evidence" value="ECO:0007669"/>
    <property type="project" value="TreeGrafter"/>
</dbReference>
<feature type="compositionally biased region" description="Basic and acidic residues" evidence="1">
    <location>
        <begin position="1034"/>
        <end position="1047"/>
    </location>
</feature>
<feature type="compositionally biased region" description="Basic residues" evidence="1">
    <location>
        <begin position="1048"/>
        <end position="1068"/>
    </location>
</feature>
<feature type="compositionally biased region" description="Low complexity" evidence="1">
    <location>
        <begin position="245"/>
        <end position="256"/>
    </location>
</feature>
<protein>
    <recommendedName>
        <fullName evidence="4">Timeless N-terminal domain-containing protein</fullName>
    </recommendedName>
</protein>
<dbReference type="AlphaFoldDB" id="S9U6W2"/>
<evidence type="ECO:0000313" key="3">
    <source>
        <dbReference type="Proteomes" id="UP000015354"/>
    </source>
</evidence>
<dbReference type="PANTHER" id="PTHR22940:SF4">
    <property type="entry name" value="PROTEIN TIMELESS HOMOLOG"/>
    <property type="match status" value="1"/>
</dbReference>
<evidence type="ECO:0000256" key="1">
    <source>
        <dbReference type="SAM" id="MobiDB-lite"/>
    </source>
</evidence>
<name>S9U6W2_9TRYP</name>
<feature type="region of interest" description="Disordered" evidence="1">
    <location>
        <begin position="706"/>
        <end position="725"/>
    </location>
</feature>
<organism evidence="2 3">
    <name type="scientific">Strigomonas culicis</name>
    <dbReference type="NCBI Taxonomy" id="28005"/>
    <lineage>
        <taxon>Eukaryota</taxon>
        <taxon>Discoba</taxon>
        <taxon>Euglenozoa</taxon>
        <taxon>Kinetoplastea</taxon>
        <taxon>Metakinetoplastina</taxon>
        <taxon>Trypanosomatida</taxon>
        <taxon>Trypanosomatidae</taxon>
        <taxon>Strigomonadinae</taxon>
        <taxon>Strigomonas</taxon>
    </lineage>
</organism>
<dbReference type="PANTHER" id="PTHR22940">
    <property type="entry name" value="TIMEOUT/TIMELESS-2"/>
    <property type="match status" value="1"/>
</dbReference>
<dbReference type="InterPro" id="IPR044998">
    <property type="entry name" value="Timeless"/>
</dbReference>
<dbReference type="OrthoDB" id="278396at2759"/>
<evidence type="ECO:0008006" key="4">
    <source>
        <dbReference type="Google" id="ProtNLM"/>
    </source>
</evidence>
<comment type="caution">
    <text evidence="2">The sequence shown here is derived from an EMBL/GenBank/DDBJ whole genome shotgun (WGS) entry which is preliminary data.</text>
</comment>
<feature type="compositionally biased region" description="Acidic residues" evidence="1">
    <location>
        <begin position="715"/>
        <end position="725"/>
    </location>
</feature>
<feature type="region of interest" description="Disordered" evidence="1">
    <location>
        <begin position="987"/>
        <end position="1189"/>
    </location>
</feature>
<feature type="compositionally biased region" description="Polar residues" evidence="1">
    <location>
        <begin position="822"/>
        <end position="831"/>
    </location>
</feature>
<dbReference type="GO" id="GO:0000076">
    <property type="term" value="P:DNA replication checkpoint signaling"/>
    <property type="evidence" value="ECO:0007669"/>
    <property type="project" value="TreeGrafter"/>
</dbReference>
<feature type="region of interest" description="Disordered" evidence="1">
    <location>
        <begin position="245"/>
        <end position="272"/>
    </location>
</feature>
<gene>
    <name evidence="2" type="ORF">STCU_07090</name>
</gene>
<dbReference type="GO" id="GO:0003677">
    <property type="term" value="F:DNA binding"/>
    <property type="evidence" value="ECO:0007669"/>
    <property type="project" value="TreeGrafter"/>
</dbReference>
<feature type="compositionally biased region" description="Low complexity" evidence="1">
    <location>
        <begin position="1000"/>
        <end position="1015"/>
    </location>
</feature>
<evidence type="ECO:0000313" key="2">
    <source>
        <dbReference type="EMBL" id="EPY24618.1"/>
    </source>
</evidence>
<reference evidence="2 3" key="1">
    <citation type="journal article" date="2013" name="PLoS ONE">
        <title>Predicting the Proteins of Angomonas deanei, Strigomonas culicis and Their Respective Endosymbionts Reveals New Aspects of the Trypanosomatidae Family.</title>
        <authorList>
            <person name="Motta M.C."/>
            <person name="Martins A.C."/>
            <person name="de Souza S.S."/>
            <person name="Catta-Preta C.M."/>
            <person name="Silva R."/>
            <person name="Klein C.C."/>
            <person name="de Almeida L.G."/>
            <person name="de Lima Cunha O."/>
            <person name="Ciapina L.P."/>
            <person name="Brocchi M."/>
            <person name="Colabardini A.C."/>
            <person name="de Araujo Lima B."/>
            <person name="Machado C.R."/>
            <person name="de Almeida Soares C.M."/>
            <person name="Probst C.M."/>
            <person name="de Menezes C.B."/>
            <person name="Thompson C.E."/>
            <person name="Bartholomeu D.C."/>
            <person name="Gradia D.F."/>
            <person name="Pavoni D.P."/>
            <person name="Grisard E.C."/>
            <person name="Fantinatti-Garboggini F."/>
            <person name="Marchini F.K."/>
            <person name="Rodrigues-Luiz G.F."/>
            <person name="Wagner G."/>
            <person name="Goldman G.H."/>
            <person name="Fietto J.L."/>
            <person name="Elias M.C."/>
            <person name="Goldman M.H."/>
            <person name="Sagot M.F."/>
            <person name="Pereira M."/>
            <person name="Stoco P.H."/>
            <person name="de Mendonca-Neto R.P."/>
            <person name="Teixeira S.M."/>
            <person name="Maciel T.E."/>
            <person name="de Oliveira Mendes T.A."/>
            <person name="Urmenyi T.P."/>
            <person name="de Souza W."/>
            <person name="Schenkman S."/>
            <person name="de Vasconcelos A.T."/>
        </authorList>
    </citation>
    <scope>NUCLEOTIDE SEQUENCE [LARGE SCALE GENOMIC DNA]</scope>
</reference>
<feature type="compositionally biased region" description="Basic residues" evidence="1">
    <location>
        <begin position="1125"/>
        <end position="1161"/>
    </location>
</feature>
<keyword evidence="3" id="KW-1185">Reference proteome</keyword>
<dbReference type="GO" id="GO:0006281">
    <property type="term" value="P:DNA repair"/>
    <property type="evidence" value="ECO:0007669"/>
    <property type="project" value="TreeGrafter"/>
</dbReference>
<dbReference type="Proteomes" id="UP000015354">
    <property type="component" value="Unassembled WGS sequence"/>
</dbReference>